<name>A0A540M1P3_MALBA</name>
<sequence>MRGWKNLGVVETIYEEEDYEFSSASPSLSPALSSPSTPLHSRVESWSRATGQKAEVLIRVQGKCFHLHKFQPSMDDEHRTKLVSLHLELQVELLMIR</sequence>
<dbReference type="AlphaFoldDB" id="A0A540M1P3"/>
<comment type="caution">
    <text evidence="2">The sequence shown here is derived from an EMBL/GenBank/DDBJ whole genome shotgun (WGS) entry which is preliminary data.</text>
</comment>
<organism evidence="2 3">
    <name type="scientific">Malus baccata</name>
    <name type="common">Siberian crab apple</name>
    <name type="synonym">Pyrus baccata</name>
    <dbReference type="NCBI Taxonomy" id="106549"/>
    <lineage>
        <taxon>Eukaryota</taxon>
        <taxon>Viridiplantae</taxon>
        <taxon>Streptophyta</taxon>
        <taxon>Embryophyta</taxon>
        <taxon>Tracheophyta</taxon>
        <taxon>Spermatophyta</taxon>
        <taxon>Magnoliopsida</taxon>
        <taxon>eudicotyledons</taxon>
        <taxon>Gunneridae</taxon>
        <taxon>Pentapetalae</taxon>
        <taxon>rosids</taxon>
        <taxon>fabids</taxon>
        <taxon>Rosales</taxon>
        <taxon>Rosaceae</taxon>
        <taxon>Amygdaloideae</taxon>
        <taxon>Maleae</taxon>
        <taxon>Malus</taxon>
    </lineage>
</organism>
<evidence type="ECO:0000313" key="2">
    <source>
        <dbReference type="EMBL" id="TQD92606.1"/>
    </source>
</evidence>
<evidence type="ECO:0000256" key="1">
    <source>
        <dbReference type="SAM" id="MobiDB-lite"/>
    </source>
</evidence>
<evidence type="ECO:0000313" key="3">
    <source>
        <dbReference type="Proteomes" id="UP000315295"/>
    </source>
</evidence>
<accession>A0A540M1P3</accession>
<keyword evidence="3" id="KW-1185">Reference proteome</keyword>
<feature type="region of interest" description="Disordered" evidence="1">
    <location>
        <begin position="23"/>
        <end position="45"/>
    </location>
</feature>
<reference evidence="2 3" key="1">
    <citation type="journal article" date="2019" name="G3 (Bethesda)">
        <title>Sequencing of a Wild Apple (Malus baccata) Genome Unravels the Differences Between Cultivated and Wild Apple Species Regarding Disease Resistance and Cold Tolerance.</title>
        <authorList>
            <person name="Chen X."/>
        </authorList>
    </citation>
    <scope>NUCLEOTIDE SEQUENCE [LARGE SCALE GENOMIC DNA]</scope>
    <source>
        <strain evidence="3">cv. Shandingzi</strain>
        <tissue evidence="2">Leaves</tissue>
    </source>
</reference>
<proteinExistence type="predicted"/>
<protein>
    <submittedName>
        <fullName evidence="2">Uncharacterized protein</fullName>
    </submittedName>
</protein>
<gene>
    <name evidence="2" type="ORF">C1H46_021717</name>
</gene>
<dbReference type="Proteomes" id="UP000315295">
    <property type="component" value="Unassembled WGS sequence"/>
</dbReference>
<dbReference type="EMBL" id="VIEB01000389">
    <property type="protein sequence ID" value="TQD92606.1"/>
    <property type="molecule type" value="Genomic_DNA"/>
</dbReference>
<feature type="compositionally biased region" description="Low complexity" evidence="1">
    <location>
        <begin position="23"/>
        <end position="36"/>
    </location>
</feature>